<gene>
    <name evidence="4" type="ORF">OFY17_05880</name>
</gene>
<sequence>MEYSSDFLSQILNSMSEHIAVINEAGDIKYVNERWNAFSSIQWDDSYSLFGENYLSVCDKAALEGDEFGEAAGKGIRSVINQEGSNFYLEYPCGVNGQQRWFMMRVTPFELGNKRYFVLVHQEVTERKLAEEKVNALAREDSLTELPNRRAFDEFLTLEWQSGCSSNDVITLAILDLDYFKYLNDSYGHQAGDMCLIKIGKQLREFMEGRDGMCARYGGEEFVIVLKGVTLSQAVDTLSDLLVQIADLKIANENAPNNSYLTTSIGVAQIIPNEENRPEDIINKADSMLYKAKSLGRNRIMYSS</sequence>
<dbReference type="CDD" id="cd01949">
    <property type="entry name" value="GGDEF"/>
    <property type="match status" value="1"/>
</dbReference>
<name>A0ABT2YR95_9GAMM</name>
<feature type="domain" description="GGDEF" evidence="3">
    <location>
        <begin position="168"/>
        <end position="304"/>
    </location>
</feature>
<dbReference type="Gene3D" id="3.30.450.20">
    <property type="entry name" value="PAS domain"/>
    <property type="match status" value="1"/>
</dbReference>
<evidence type="ECO:0000259" key="3">
    <source>
        <dbReference type="PROSITE" id="PS50887"/>
    </source>
</evidence>
<dbReference type="PANTHER" id="PTHR45138:SF9">
    <property type="entry name" value="DIGUANYLATE CYCLASE DGCM-RELATED"/>
    <property type="match status" value="1"/>
</dbReference>
<dbReference type="EMBL" id="JAOVZB010000002">
    <property type="protein sequence ID" value="MCV2402417.1"/>
    <property type="molecule type" value="Genomic_DNA"/>
</dbReference>
<dbReference type="SUPFAM" id="SSF55785">
    <property type="entry name" value="PYP-like sensor domain (PAS domain)"/>
    <property type="match status" value="1"/>
</dbReference>
<dbReference type="InterPro" id="IPR043128">
    <property type="entry name" value="Rev_trsase/Diguanyl_cyclase"/>
</dbReference>
<evidence type="ECO:0000256" key="2">
    <source>
        <dbReference type="ARBA" id="ARBA00034247"/>
    </source>
</evidence>
<dbReference type="EC" id="2.7.7.65" evidence="1"/>
<dbReference type="Pfam" id="PF00990">
    <property type="entry name" value="GGDEF"/>
    <property type="match status" value="1"/>
</dbReference>
<dbReference type="Gene3D" id="3.30.70.270">
    <property type="match status" value="1"/>
</dbReference>
<organism evidence="4 5">
    <name type="scientific">Marinomonas sargassi</name>
    <dbReference type="NCBI Taxonomy" id="2984494"/>
    <lineage>
        <taxon>Bacteria</taxon>
        <taxon>Pseudomonadati</taxon>
        <taxon>Pseudomonadota</taxon>
        <taxon>Gammaproteobacteria</taxon>
        <taxon>Oceanospirillales</taxon>
        <taxon>Oceanospirillaceae</taxon>
        <taxon>Marinomonas</taxon>
    </lineage>
</organism>
<dbReference type="InterPro" id="IPR050469">
    <property type="entry name" value="Diguanylate_Cyclase"/>
</dbReference>
<evidence type="ECO:0000313" key="5">
    <source>
        <dbReference type="Proteomes" id="UP001209713"/>
    </source>
</evidence>
<keyword evidence="5" id="KW-1185">Reference proteome</keyword>
<dbReference type="PANTHER" id="PTHR45138">
    <property type="entry name" value="REGULATORY COMPONENTS OF SENSORY TRANSDUCTION SYSTEM"/>
    <property type="match status" value="1"/>
</dbReference>
<accession>A0ABT2YR95</accession>
<comment type="catalytic activity">
    <reaction evidence="2">
        <text>2 GTP = 3',3'-c-di-GMP + 2 diphosphate</text>
        <dbReference type="Rhea" id="RHEA:24898"/>
        <dbReference type="ChEBI" id="CHEBI:33019"/>
        <dbReference type="ChEBI" id="CHEBI:37565"/>
        <dbReference type="ChEBI" id="CHEBI:58805"/>
        <dbReference type="EC" id="2.7.7.65"/>
    </reaction>
</comment>
<dbReference type="InterPro" id="IPR035965">
    <property type="entry name" value="PAS-like_dom_sf"/>
</dbReference>
<dbReference type="InterPro" id="IPR000160">
    <property type="entry name" value="GGDEF_dom"/>
</dbReference>
<dbReference type="PROSITE" id="PS50887">
    <property type="entry name" value="GGDEF"/>
    <property type="match status" value="1"/>
</dbReference>
<evidence type="ECO:0000313" key="4">
    <source>
        <dbReference type="EMBL" id="MCV2402417.1"/>
    </source>
</evidence>
<dbReference type="SUPFAM" id="SSF55073">
    <property type="entry name" value="Nucleotide cyclase"/>
    <property type="match status" value="1"/>
</dbReference>
<evidence type="ECO:0000256" key="1">
    <source>
        <dbReference type="ARBA" id="ARBA00012528"/>
    </source>
</evidence>
<dbReference type="SMART" id="SM00267">
    <property type="entry name" value="GGDEF"/>
    <property type="match status" value="1"/>
</dbReference>
<protein>
    <recommendedName>
        <fullName evidence="1">diguanylate cyclase</fullName>
        <ecNumber evidence="1">2.7.7.65</ecNumber>
    </recommendedName>
</protein>
<proteinExistence type="predicted"/>
<comment type="caution">
    <text evidence="4">The sequence shown here is derived from an EMBL/GenBank/DDBJ whole genome shotgun (WGS) entry which is preliminary data.</text>
</comment>
<dbReference type="InterPro" id="IPR029787">
    <property type="entry name" value="Nucleotide_cyclase"/>
</dbReference>
<reference evidence="4 5" key="1">
    <citation type="submission" date="2022-10" db="EMBL/GenBank/DDBJ databases">
        <title>Marinomonas transparenta sp. nov. and Marinomonas sargassi sp. nov., isolated from marine alga (Sargassum natans (L.) Gaillon).</title>
        <authorList>
            <person name="Wang Y."/>
        </authorList>
    </citation>
    <scope>NUCLEOTIDE SEQUENCE [LARGE SCALE GENOMIC DNA]</scope>
    <source>
        <strain evidence="4 5">C2222</strain>
    </source>
</reference>
<dbReference type="NCBIfam" id="TIGR00254">
    <property type="entry name" value="GGDEF"/>
    <property type="match status" value="1"/>
</dbReference>
<dbReference type="Proteomes" id="UP001209713">
    <property type="component" value="Unassembled WGS sequence"/>
</dbReference>
<dbReference type="RefSeq" id="WP_263529797.1">
    <property type="nucleotide sequence ID" value="NZ_JAOVZB010000002.1"/>
</dbReference>